<reference evidence="1 2" key="2">
    <citation type="submission" date="2024-09" db="EMBL/GenBank/DDBJ databases">
        <title>Draft genome sequence of Candidatus Magnetaquicoccaceae bacterium FCR-1.</title>
        <authorList>
            <person name="Shimoshige H."/>
            <person name="Shimamura S."/>
            <person name="Taoka A."/>
            <person name="Kobayashi H."/>
            <person name="Maekawa T."/>
        </authorList>
    </citation>
    <scope>NUCLEOTIDE SEQUENCE [LARGE SCALE GENOMIC DNA]</scope>
    <source>
        <strain evidence="1 2">FCR-1</strain>
    </source>
</reference>
<proteinExistence type="predicted"/>
<dbReference type="EMBL" id="BAAFGK010000002">
    <property type="protein sequence ID" value="GAB0056370.1"/>
    <property type="molecule type" value="Genomic_DNA"/>
</dbReference>
<gene>
    <name evidence="1" type="ORF">SIID45300_00676</name>
</gene>
<organism evidence="1 2">
    <name type="scientific">Candidatus Magnetaquiglobus chichijimensis</name>
    <dbReference type="NCBI Taxonomy" id="3141448"/>
    <lineage>
        <taxon>Bacteria</taxon>
        <taxon>Pseudomonadati</taxon>
        <taxon>Pseudomonadota</taxon>
        <taxon>Magnetococcia</taxon>
        <taxon>Magnetococcales</taxon>
        <taxon>Candidatus Magnetaquicoccaceae</taxon>
        <taxon>Candidatus Magnetaquiglobus</taxon>
    </lineage>
</organism>
<sequence>MTHSDDPSIIPTASFVWNPDGSGAFAALMGGHGHWDVQGGGGWRDGRGVVASWRADGSWWLTWGERRWSGRADGAFEMKDPHSGTARADAAGNGQWASLSGSKGLWRADGSGQIQHADGAVESWSSFGGRVFITADGEEHAPGECRIGRFLCEDGSVVEFFADGSVCLTEADGDLWRYPSGRGWAWEGADGQRMRWDPETGFSHATPDGHRLVLGVDDRLIWEEPGCTSWLHEDGSGGWIGGAGAWGVWKADGAAWHRDAAGRVVWRDGCGLFGWSLPDGARGGWDPQGGQWRVDGVLFSFSEGVFSRDWEGGSLVGSGKGASDEIILARDNGFVEVWEPGIFTIQDPDESIWVRRADGSGSWSSTAGELDTWDAEGRHQRVCVDGTRVRWDSESGYDALGAEGSWRVESGQVTVEEIDPGALLAGDGEMMVRFGALWDVMKMTARRDRLAGRMHTVLERVVMEEGGVVGDPGLAHGDALLRRIRVMRRWVEILKRLRWLEHQWRRPARSVG</sequence>
<evidence type="ECO:0000313" key="1">
    <source>
        <dbReference type="EMBL" id="GAB0056370.1"/>
    </source>
</evidence>
<dbReference type="Proteomes" id="UP001628193">
    <property type="component" value="Unassembled WGS sequence"/>
</dbReference>
<accession>A0ABQ0C660</accession>
<keyword evidence="2" id="KW-1185">Reference proteome</keyword>
<comment type="caution">
    <text evidence="1">The sequence shown here is derived from an EMBL/GenBank/DDBJ whole genome shotgun (WGS) entry which is preliminary data.</text>
</comment>
<name>A0ABQ0C660_9PROT</name>
<evidence type="ECO:0000313" key="2">
    <source>
        <dbReference type="Proteomes" id="UP001628193"/>
    </source>
</evidence>
<reference evidence="1 2" key="1">
    <citation type="submission" date="2024-05" db="EMBL/GenBank/DDBJ databases">
        <authorList>
            <consortium name="Candidatus Magnetaquicoccaceae bacterium FCR-1 genome sequencing consortium"/>
            <person name="Shimoshige H."/>
            <person name="Shimamura S."/>
            <person name="Taoka A."/>
            <person name="Kobayashi H."/>
            <person name="Maekawa T."/>
        </authorList>
    </citation>
    <scope>NUCLEOTIDE SEQUENCE [LARGE SCALE GENOMIC DNA]</scope>
    <source>
        <strain evidence="1 2">FCR-1</strain>
    </source>
</reference>
<dbReference type="RefSeq" id="WP_420904080.1">
    <property type="nucleotide sequence ID" value="NZ_BAAFGK010000002.1"/>
</dbReference>
<protein>
    <submittedName>
        <fullName evidence="1">Uncharacterized protein</fullName>
    </submittedName>
</protein>